<evidence type="ECO:0000256" key="5">
    <source>
        <dbReference type="PROSITE-ProRule" id="PRU01091"/>
    </source>
</evidence>
<keyword evidence="6" id="KW-1133">Transmembrane helix</keyword>
<dbReference type="InterPro" id="IPR016032">
    <property type="entry name" value="Sig_transdc_resp-reg_C-effctor"/>
</dbReference>
<protein>
    <submittedName>
        <fullName evidence="8">Tetratricopeptide repeat-containing protein</fullName>
    </submittedName>
</protein>
<evidence type="ECO:0000256" key="3">
    <source>
        <dbReference type="ARBA" id="ARBA00023125"/>
    </source>
</evidence>
<dbReference type="InterPro" id="IPR036388">
    <property type="entry name" value="WH-like_DNA-bd_sf"/>
</dbReference>
<evidence type="ECO:0000259" key="7">
    <source>
        <dbReference type="PROSITE" id="PS51755"/>
    </source>
</evidence>
<dbReference type="SUPFAM" id="SSF46894">
    <property type="entry name" value="C-terminal effector domain of the bipartite response regulators"/>
    <property type="match status" value="1"/>
</dbReference>
<feature type="DNA-binding region" description="OmpR/PhoB-type" evidence="5">
    <location>
        <begin position="1"/>
        <end position="108"/>
    </location>
</feature>
<dbReference type="SMART" id="SM00028">
    <property type="entry name" value="TPR"/>
    <property type="match status" value="3"/>
</dbReference>
<dbReference type="GO" id="GO:0000160">
    <property type="term" value="P:phosphorelay signal transduction system"/>
    <property type="evidence" value="ECO:0007669"/>
    <property type="project" value="InterPro"/>
</dbReference>
<dbReference type="Proteomes" id="UP000199371">
    <property type="component" value="Unassembled WGS sequence"/>
</dbReference>
<keyword evidence="3 5" id="KW-0238">DNA-binding</keyword>
<keyword evidence="2 4" id="KW-0802">TPR repeat</keyword>
<dbReference type="PROSITE" id="PS50005">
    <property type="entry name" value="TPR"/>
    <property type="match status" value="1"/>
</dbReference>
<dbReference type="PANTHER" id="PTHR45586:SF1">
    <property type="entry name" value="LIPOPOLYSACCHARIDE ASSEMBLY PROTEIN B"/>
    <property type="match status" value="1"/>
</dbReference>
<dbReference type="GO" id="GO:0006355">
    <property type="term" value="P:regulation of DNA-templated transcription"/>
    <property type="evidence" value="ECO:0007669"/>
    <property type="project" value="InterPro"/>
</dbReference>
<dbReference type="PROSITE" id="PS51755">
    <property type="entry name" value="OMPR_PHOB"/>
    <property type="match status" value="1"/>
</dbReference>
<evidence type="ECO:0000256" key="6">
    <source>
        <dbReference type="SAM" id="Phobius"/>
    </source>
</evidence>
<dbReference type="InterPro" id="IPR051012">
    <property type="entry name" value="CellSynth/LPSAsmb/PSIAsmb"/>
</dbReference>
<dbReference type="SUPFAM" id="SSF48452">
    <property type="entry name" value="TPR-like"/>
    <property type="match status" value="2"/>
</dbReference>
<dbReference type="InterPro" id="IPR011990">
    <property type="entry name" value="TPR-like_helical_dom_sf"/>
</dbReference>
<keyword evidence="1" id="KW-0677">Repeat</keyword>
<reference evidence="9" key="1">
    <citation type="submission" date="2016-10" db="EMBL/GenBank/DDBJ databases">
        <authorList>
            <person name="Varghese N."/>
            <person name="Submissions S."/>
        </authorList>
    </citation>
    <scope>NUCLEOTIDE SEQUENCE [LARGE SCALE GENOMIC DNA]</scope>
    <source>
        <strain evidence="9">DSM 17616</strain>
    </source>
</reference>
<gene>
    <name evidence="8" type="ORF">SAMN05660691_01315</name>
</gene>
<dbReference type="Gene3D" id="1.25.40.10">
    <property type="entry name" value="Tetratricopeptide repeat domain"/>
    <property type="match status" value="1"/>
</dbReference>
<dbReference type="Pfam" id="PF00486">
    <property type="entry name" value="Trans_reg_C"/>
    <property type="match status" value="1"/>
</dbReference>
<dbReference type="InterPro" id="IPR019734">
    <property type="entry name" value="TPR_rpt"/>
</dbReference>
<evidence type="ECO:0000256" key="1">
    <source>
        <dbReference type="ARBA" id="ARBA00022737"/>
    </source>
</evidence>
<feature type="transmembrane region" description="Helical" evidence="6">
    <location>
        <begin position="127"/>
        <end position="145"/>
    </location>
</feature>
<evidence type="ECO:0000256" key="2">
    <source>
        <dbReference type="ARBA" id="ARBA00022803"/>
    </source>
</evidence>
<dbReference type="EMBL" id="FNXF01000004">
    <property type="protein sequence ID" value="SEH77532.1"/>
    <property type="molecule type" value="Genomic_DNA"/>
</dbReference>
<dbReference type="PANTHER" id="PTHR45586">
    <property type="entry name" value="TPR REPEAT-CONTAINING PROTEIN PA4667"/>
    <property type="match status" value="1"/>
</dbReference>
<sequence length="535" mass="60171">MRQLELLDLIVEPDEYKVYRIVNSAAAGSDRQQLDLPKLSFELLIYLMEHAEKVCTVEQISAAVWKNTVVSSETITQRITLLRKALDDDPRQPKYIESVRGRGYRLLSKPIDKSVVKPTRFSSSTPVVVAVLLLLGLALVLYWVAGKDTGVSETSAINPGNHASNPVELLIERGNYYFNTGQGDNTNRSIELFNEALKLEPHNQAALIGLSVALSKSVCRYNQPADRAMEAKQYAMQALALEGSSSDKSKAQAALAYAWDCLGNLDQALDAYRVSIQLDPKNYASMGSAAHLLEVKGQLIQAYDLTAKAKQLLPNNHMADLQLSRIFELLNFTSKAQLSYQQLFVLYPDNVFINAAYPRFLYFQGRFTAAKKEIEKVLKRDIKRDEVFVYYAELVWLLEGKEKSLPWFNTAAEVSSGNTYPNTLMQIVNNQLTAQEAIKRLNAIEVTVASGDSWPINYVEAALIALWAVKDEQAALSYLQQAVHLGYLNSEYLAISPLFAALKQRPEFYQLIDNINQRREKMHQEFLATYPPPEI</sequence>
<keyword evidence="6" id="KW-0812">Transmembrane</keyword>
<dbReference type="GO" id="GO:0003677">
    <property type="term" value="F:DNA binding"/>
    <property type="evidence" value="ECO:0007669"/>
    <property type="project" value="UniProtKB-UniRule"/>
</dbReference>
<organism evidence="8 9">
    <name type="scientific">Rheinheimera pacifica</name>
    <dbReference type="NCBI Taxonomy" id="173990"/>
    <lineage>
        <taxon>Bacteria</taxon>
        <taxon>Pseudomonadati</taxon>
        <taxon>Pseudomonadota</taxon>
        <taxon>Gammaproteobacteria</taxon>
        <taxon>Chromatiales</taxon>
        <taxon>Chromatiaceae</taxon>
        <taxon>Rheinheimera</taxon>
    </lineage>
</organism>
<dbReference type="AlphaFoldDB" id="A0A1H6L0C1"/>
<evidence type="ECO:0000256" key="4">
    <source>
        <dbReference type="PROSITE-ProRule" id="PRU00339"/>
    </source>
</evidence>
<dbReference type="OrthoDB" id="5932494at2"/>
<feature type="repeat" description="TPR" evidence="4">
    <location>
        <begin position="249"/>
        <end position="282"/>
    </location>
</feature>
<keyword evidence="9" id="KW-1185">Reference proteome</keyword>
<dbReference type="InterPro" id="IPR001867">
    <property type="entry name" value="OmpR/PhoB-type_DNA-bd"/>
</dbReference>
<name>A0A1H6L0C1_9GAMM</name>
<dbReference type="Gene3D" id="1.10.10.10">
    <property type="entry name" value="Winged helix-like DNA-binding domain superfamily/Winged helix DNA-binding domain"/>
    <property type="match status" value="1"/>
</dbReference>
<dbReference type="RefSeq" id="WP_092791562.1">
    <property type="nucleotide sequence ID" value="NZ_FNXF01000004.1"/>
</dbReference>
<dbReference type="CDD" id="cd00383">
    <property type="entry name" value="trans_reg_C"/>
    <property type="match status" value="1"/>
</dbReference>
<feature type="domain" description="OmpR/PhoB-type" evidence="7">
    <location>
        <begin position="1"/>
        <end position="108"/>
    </location>
</feature>
<dbReference type="SMART" id="SM00862">
    <property type="entry name" value="Trans_reg_C"/>
    <property type="match status" value="1"/>
</dbReference>
<dbReference type="STRING" id="173990.SAMN05660691_01315"/>
<proteinExistence type="predicted"/>
<keyword evidence="6" id="KW-0472">Membrane</keyword>
<evidence type="ECO:0000313" key="9">
    <source>
        <dbReference type="Proteomes" id="UP000199371"/>
    </source>
</evidence>
<accession>A0A1H6L0C1</accession>
<evidence type="ECO:0000313" key="8">
    <source>
        <dbReference type="EMBL" id="SEH77532.1"/>
    </source>
</evidence>